<proteinExistence type="predicted"/>
<gene>
    <name evidence="3" type="ORF">CK203_044994</name>
</gene>
<accession>A0A438HWM4</accession>
<reference evidence="3 4" key="1">
    <citation type="journal article" date="2018" name="PLoS Genet.">
        <title>Population sequencing reveals clonal diversity and ancestral inbreeding in the grapevine cultivar Chardonnay.</title>
        <authorList>
            <person name="Roach M.J."/>
            <person name="Johnson D.L."/>
            <person name="Bohlmann J."/>
            <person name="van Vuuren H.J."/>
            <person name="Jones S.J."/>
            <person name="Pretorius I.S."/>
            <person name="Schmidt S.A."/>
            <person name="Borneman A.R."/>
        </authorList>
    </citation>
    <scope>NUCLEOTIDE SEQUENCE [LARGE SCALE GENOMIC DNA]</scope>
    <source>
        <strain evidence="4">cv. Chardonnay</strain>
        <tissue evidence="3">Leaf</tissue>
    </source>
</reference>
<feature type="signal peptide" evidence="1">
    <location>
        <begin position="1"/>
        <end position="24"/>
    </location>
</feature>
<dbReference type="Gene3D" id="3.30.70.80">
    <property type="entry name" value="Peptidase S8 propeptide/proteinase inhibitor I9"/>
    <property type="match status" value="1"/>
</dbReference>
<protein>
    <recommendedName>
        <fullName evidence="2">Inhibitor I9 domain-containing protein</fullName>
    </recommendedName>
</protein>
<feature type="domain" description="Inhibitor I9" evidence="2">
    <location>
        <begin position="40"/>
        <end position="94"/>
    </location>
</feature>
<dbReference type="Pfam" id="PF05922">
    <property type="entry name" value="Inhibitor_I9"/>
    <property type="match status" value="1"/>
</dbReference>
<evidence type="ECO:0000313" key="3">
    <source>
        <dbReference type="EMBL" id="RVW88864.1"/>
    </source>
</evidence>
<feature type="chain" id="PRO_5019142574" description="Inhibitor I9 domain-containing protein" evidence="1">
    <location>
        <begin position="25"/>
        <end position="163"/>
    </location>
</feature>
<dbReference type="AlphaFoldDB" id="A0A438HWM4"/>
<dbReference type="Proteomes" id="UP000288805">
    <property type="component" value="Unassembled WGS sequence"/>
</dbReference>
<dbReference type="InterPro" id="IPR037045">
    <property type="entry name" value="S8pro/Inhibitor_I9_sf"/>
</dbReference>
<dbReference type="PANTHER" id="PTHR48222">
    <property type="entry name" value="PROTEINASE INHIBITOR, PROPEPTIDE"/>
    <property type="match status" value="1"/>
</dbReference>
<comment type="caution">
    <text evidence="3">The sequence shown here is derived from an EMBL/GenBank/DDBJ whole genome shotgun (WGS) entry which is preliminary data.</text>
</comment>
<evidence type="ECO:0000259" key="2">
    <source>
        <dbReference type="Pfam" id="PF05922"/>
    </source>
</evidence>
<keyword evidence="1" id="KW-0732">Signal</keyword>
<dbReference type="PANTHER" id="PTHR48222:SF4">
    <property type="entry name" value="PROTEINASE INHIBITOR, PROPEPTIDE"/>
    <property type="match status" value="1"/>
</dbReference>
<dbReference type="InterPro" id="IPR010259">
    <property type="entry name" value="S8pro/Inhibitor_I9"/>
</dbReference>
<sequence>MLRRSLSSFVLVISVLISSSVAMAEVSGDGDSSSSAAVHIIYTEKPLNEEPEAFHLRTLSSVLGSEEAAKKALIYSYKNAASGFSAKLTPEQISSGKEWGGDWGVYRFKYQTDPIAVNDEVLFRSLPVYCSLPGVLQVVPSRTLQLHSGPGMLHSGPGIHKKM</sequence>
<evidence type="ECO:0000256" key="1">
    <source>
        <dbReference type="SAM" id="SignalP"/>
    </source>
</evidence>
<organism evidence="3 4">
    <name type="scientific">Vitis vinifera</name>
    <name type="common">Grape</name>
    <dbReference type="NCBI Taxonomy" id="29760"/>
    <lineage>
        <taxon>Eukaryota</taxon>
        <taxon>Viridiplantae</taxon>
        <taxon>Streptophyta</taxon>
        <taxon>Embryophyta</taxon>
        <taxon>Tracheophyta</taxon>
        <taxon>Spermatophyta</taxon>
        <taxon>Magnoliopsida</taxon>
        <taxon>eudicotyledons</taxon>
        <taxon>Gunneridae</taxon>
        <taxon>Pentapetalae</taxon>
        <taxon>rosids</taxon>
        <taxon>Vitales</taxon>
        <taxon>Vitaceae</taxon>
        <taxon>Viteae</taxon>
        <taxon>Vitis</taxon>
    </lineage>
</organism>
<dbReference type="EMBL" id="QGNW01000169">
    <property type="protein sequence ID" value="RVW88864.1"/>
    <property type="molecule type" value="Genomic_DNA"/>
</dbReference>
<evidence type="ECO:0000313" key="4">
    <source>
        <dbReference type="Proteomes" id="UP000288805"/>
    </source>
</evidence>
<name>A0A438HWM4_VITVI</name>